<sequence length="226" mass="25016">MLTGILVLFLVSIKLSKAPDAYEEETYDMIIAPKELMEEKDVASATSERAEIETNKAYNEAEKFISSIENENRQLTETTEGKLKEMNEAMENSKLDYESDGNAAIAKAEFKKTQDFSNSESEKQQQAIVEGGNKNTTISYRLVGRQDLNLPNPVYTCFGSGRVVINIEVNDLGNITKATYNKAASTTSNECLIDAAIEYALEATFSSDASRKEQLGSITFNFPGQK</sequence>
<name>A0A1M6MCA2_9FLAO</name>
<dbReference type="AlphaFoldDB" id="A0A1M6MCA2"/>
<evidence type="ECO:0000313" key="2">
    <source>
        <dbReference type="Proteomes" id="UP000184172"/>
    </source>
</evidence>
<organism evidence="1 2">
    <name type="scientific">Aequorivita viscosa</name>
    <dbReference type="NCBI Taxonomy" id="797419"/>
    <lineage>
        <taxon>Bacteria</taxon>
        <taxon>Pseudomonadati</taxon>
        <taxon>Bacteroidota</taxon>
        <taxon>Flavobacteriia</taxon>
        <taxon>Flavobacteriales</taxon>
        <taxon>Flavobacteriaceae</taxon>
        <taxon>Aequorivita</taxon>
    </lineage>
</organism>
<keyword evidence="2" id="KW-1185">Reference proteome</keyword>
<gene>
    <name evidence="1" type="ORF">SAMN04487908_12651</name>
</gene>
<evidence type="ECO:0008006" key="3">
    <source>
        <dbReference type="Google" id="ProtNLM"/>
    </source>
</evidence>
<dbReference type="STRING" id="797419.SAMN05216556_12351"/>
<evidence type="ECO:0000313" key="1">
    <source>
        <dbReference type="EMBL" id="SHJ81055.1"/>
    </source>
</evidence>
<reference evidence="2" key="1">
    <citation type="submission" date="2016-11" db="EMBL/GenBank/DDBJ databases">
        <authorList>
            <person name="Varghese N."/>
            <person name="Submissions S."/>
        </authorList>
    </citation>
    <scope>NUCLEOTIDE SEQUENCE [LARGE SCALE GENOMIC DNA]</scope>
    <source>
        <strain evidence="2">DSM 26349</strain>
    </source>
</reference>
<dbReference type="Proteomes" id="UP000184172">
    <property type="component" value="Unassembled WGS sequence"/>
</dbReference>
<protein>
    <recommendedName>
        <fullName evidence="3">TonB family C-terminal domain-containing protein</fullName>
    </recommendedName>
</protein>
<accession>A0A1M6MCA2</accession>
<dbReference type="EMBL" id="FQYV01000026">
    <property type="protein sequence ID" value="SHJ81055.1"/>
    <property type="molecule type" value="Genomic_DNA"/>
</dbReference>
<proteinExistence type="predicted"/>